<dbReference type="InterPro" id="IPR036047">
    <property type="entry name" value="F-box-like_dom_sf"/>
</dbReference>
<evidence type="ECO:0000256" key="1">
    <source>
        <dbReference type="SAM" id="Coils"/>
    </source>
</evidence>
<gene>
    <name evidence="3" type="ORF">NAEGRDRAFT_50833</name>
</gene>
<keyword evidence="4" id="KW-1185">Reference proteome</keyword>
<evidence type="ECO:0000259" key="2">
    <source>
        <dbReference type="Pfam" id="PF12937"/>
    </source>
</evidence>
<dbReference type="VEuPathDB" id="AmoebaDB:NAEGRDRAFT_50833"/>
<dbReference type="InterPro" id="IPR001810">
    <property type="entry name" value="F-box_dom"/>
</dbReference>
<dbReference type="Gene3D" id="1.20.1280.50">
    <property type="match status" value="1"/>
</dbReference>
<dbReference type="SUPFAM" id="SSF81383">
    <property type="entry name" value="F-box domain"/>
    <property type="match status" value="1"/>
</dbReference>
<organism evidence="4">
    <name type="scientific">Naegleria gruberi</name>
    <name type="common">Amoeba</name>
    <dbReference type="NCBI Taxonomy" id="5762"/>
    <lineage>
        <taxon>Eukaryota</taxon>
        <taxon>Discoba</taxon>
        <taxon>Heterolobosea</taxon>
        <taxon>Tetramitia</taxon>
        <taxon>Eutetramitia</taxon>
        <taxon>Vahlkampfiidae</taxon>
        <taxon>Naegleria</taxon>
    </lineage>
</organism>
<evidence type="ECO:0000313" key="3">
    <source>
        <dbReference type="EMBL" id="EFC41779.1"/>
    </source>
</evidence>
<dbReference type="AlphaFoldDB" id="D2VMR3"/>
<proteinExistence type="predicted"/>
<name>D2VMR3_NAEGR</name>
<dbReference type="Proteomes" id="UP000006671">
    <property type="component" value="Unassembled WGS sequence"/>
</dbReference>
<dbReference type="EMBL" id="GG738883">
    <property type="protein sequence ID" value="EFC41779.1"/>
    <property type="molecule type" value="Genomic_DNA"/>
</dbReference>
<accession>D2VMR3</accession>
<feature type="coiled-coil region" evidence="1">
    <location>
        <begin position="482"/>
        <end position="509"/>
    </location>
</feature>
<dbReference type="GeneID" id="8855091"/>
<dbReference type="OrthoDB" id="10257471at2759"/>
<dbReference type="KEGG" id="ngr:NAEGRDRAFT_50833"/>
<feature type="domain" description="F-box" evidence="2">
    <location>
        <begin position="44"/>
        <end position="86"/>
    </location>
</feature>
<sequence length="510" mass="58674">MNTTTEDIFSEATNSIPINNNNTDEDETMMQAAIGTFSDLSHQTELMISIFEYLPLNNIALSCALTCKAWNSMIRETQTLWRSVCLNELGWPVSLSTDDVLFQEELKAKIEKGEMDALSSPLPSNSKDDLTKSNGKRAISICGKSFMWKDLCFMLNQPATLYMFSNTLASKRDCTELYNEIMNESYTILDDTFPDDKFIVLKNAKLIDCICTELLILQKQKVLTQIMSDKLYDIFIPVLEKMRKEPLSTDSIQLLRYRQIVLGKNKFSFLFTKKNFEDMQQVVQENIKGKYSLFGVYLLNDDGHNFQEVTDQVKRAFNNDIDFDYCDSLVYKAHFNDETLLFETRDFDVAMEAVKTLSAIDLHCILTLPEYDALQTIRRRFAINSEMLEFYNEFAPENAKSNFDKILKNSSKDEKFVVVLYRSMHSPGGMANILRSVFPSLSEQDCLGIYFTVATFGYCFIASGTFDQCKAIAEKLTKLFLNVMLKTEKQAILDETEEQEEEEDEYIDEE</sequence>
<dbReference type="Pfam" id="PF12937">
    <property type="entry name" value="F-box-like"/>
    <property type="match status" value="1"/>
</dbReference>
<dbReference type="OMA" id="CICTELL"/>
<reference evidence="3 4" key="1">
    <citation type="journal article" date="2010" name="Cell">
        <title>The genome of Naegleria gruberi illuminates early eukaryotic versatility.</title>
        <authorList>
            <person name="Fritz-Laylin L.K."/>
            <person name="Prochnik S.E."/>
            <person name="Ginger M.L."/>
            <person name="Dacks J.B."/>
            <person name="Carpenter M.L."/>
            <person name="Field M.C."/>
            <person name="Kuo A."/>
            <person name="Paredez A."/>
            <person name="Chapman J."/>
            <person name="Pham J."/>
            <person name="Shu S."/>
            <person name="Neupane R."/>
            <person name="Cipriano M."/>
            <person name="Mancuso J."/>
            <person name="Tu H."/>
            <person name="Salamov A."/>
            <person name="Lindquist E."/>
            <person name="Shapiro H."/>
            <person name="Lucas S."/>
            <person name="Grigoriev I.V."/>
            <person name="Cande W.Z."/>
            <person name="Fulton C."/>
            <person name="Rokhsar D.S."/>
            <person name="Dawson S.C."/>
        </authorList>
    </citation>
    <scope>NUCLEOTIDE SEQUENCE [LARGE SCALE GENOMIC DNA]</scope>
    <source>
        <strain evidence="3 4">NEG-M</strain>
    </source>
</reference>
<dbReference type="RefSeq" id="XP_002674523.1">
    <property type="nucleotide sequence ID" value="XM_002674477.1"/>
</dbReference>
<protein>
    <recommendedName>
        <fullName evidence="2">F-box domain-containing protein</fullName>
    </recommendedName>
</protein>
<dbReference type="InParanoid" id="D2VMR3"/>
<keyword evidence="1" id="KW-0175">Coiled coil</keyword>
<evidence type="ECO:0000313" key="4">
    <source>
        <dbReference type="Proteomes" id="UP000006671"/>
    </source>
</evidence>